<name>A0A1A3NZP0_MYCAS</name>
<proteinExistence type="predicted"/>
<dbReference type="NCBIfam" id="NF040653">
    <property type="entry name" value="Rv1535_dom"/>
    <property type="match status" value="1"/>
</dbReference>
<reference evidence="2 3" key="1">
    <citation type="submission" date="2016-06" db="EMBL/GenBank/DDBJ databases">
        <authorList>
            <person name="Kjaerup R.B."/>
            <person name="Dalgaard T.S."/>
            <person name="Juul-Madsen H.R."/>
        </authorList>
    </citation>
    <scope>NUCLEOTIDE SEQUENCE [LARGE SCALE GENOMIC DNA]</scope>
    <source>
        <strain evidence="2 3">1165133.8</strain>
    </source>
</reference>
<sequence>MTGDITRTDHPADPLASSFAVLLRGPLTELYALLWRAGVLDVVGSDTQKCEPGRPTPQLRERAAG</sequence>
<accession>A0A1A3NZP0</accession>
<organism evidence="2 3">
    <name type="scientific">Mycobacterium asiaticum</name>
    <dbReference type="NCBI Taxonomy" id="1790"/>
    <lineage>
        <taxon>Bacteria</taxon>
        <taxon>Bacillati</taxon>
        <taxon>Actinomycetota</taxon>
        <taxon>Actinomycetes</taxon>
        <taxon>Mycobacteriales</taxon>
        <taxon>Mycobacteriaceae</taxon>
        <taxon>Mycobacterium</taxon>
    </lineage>
</organism>
<feature type="region of interest" description="Disordered" evidence="1">
    <location>
        <begin position="45"/>
        <end position="65"/>
    </location>
</feature>
<dbReference type="Proteomes" id="UP000093928">
    <property type="component" value="Unassembled WGS sequence"/>
</dbReference>
<dbReference type="AlphaFoldDB" id="A0A1A3NZP0"/>
<protein>
    <submittedName>
        <fullName evidence="2">Uncharacterized protein</fullName>
    </submittedName>
</protein>
<dbReference type="EMBL" id="LZLS01000132">
    <property type="protein sequence ID" value="OBK25817.1"/>
    <property type="molecule type" value="Genomic_DNA"/>
</dbReference>
<comment type="caution">
    <text evidence="2">The sequence shown here is derived from an EMBL/GenBank/DDBJ whole genome shotgun (WGS) entry which is preliminary data.</text>
</comment>
<evidence type="ECO:0000313" key="2">
    <source>
        <dbReference type="EMBL" id="OBK25817.1"/>
    </source>
</evidence>
<evidence type="ECO:0000256" key="1">
    <source>
        <dbReference type="SAM" id="MobiDB-lite"/>
    </source>
</evidence>
<gene>
    <name evidence="2" type="ORF">A5634_26005</name>
</gene>
<evidence type="ECO:0000313" key="3">
    <source>
        <dbReference type="Proteomes" id="UP000093928"/>
    </source>
</evidence>
<dbReference type="OrthoDB" id="4561580at2"/>
<dbReference type="RefSeq" id="WP_065144713.1">
    <property type="nucleotide sequence ID" value="NZ_LZLS01000132.1"/>
</dbReference>